<dbReference type="InterPro" id="IPR023393">
    <property type="entry name" value="START-like_dom_sf"/>
</dbReference>
<dbReference type="Proteomes" id="UP001230915">
    <property type="component" value="Unassembled WGS sequence"/>
</dbReference>
<evidence type="ECO:0000313" key="2">
    <source>
        <dbReference type="Proteomes" id="UP001230915"/>
    </source>
</evidence>
<keyword evidence="2" id="KW-1185">Reference proteome</keyword>
<dbReference type="EMBL" id="JAVHUL010000007">
    <property type="protein sequence ID" value="MDQ7916758.1"/>
    <property type="molecule type" value="Genomic_DNA"/>
</dbReference>
<name>A0ABU0ZZ69_9FLAO</name>
<accession>A0ABU0ZZ69</accession>
<organism evidence="1 2">
    <name type="scientific">Mesonia profundi</name>
    <dbReference type="NCBI Taxonomy" id="3070998"/>
    <lineage>
        <taxon>Bacteria</taxon>
        <taxon>Pseudomonadati</taxon>
        <taxon>Bacteroidota</taxon>
        <taxon>Flavobacteriia</taxon>
        <taxon>Flavobacteriales</taxon>
        <taxon>Flavobacteriaceae</taxon>
        <taxon>Mesonia</taxon>
    </lineage>
</organism>
<dbReference type="SUPFAM" id="SSF55961">
    <property type="entry name" value="Bet v1-like"/>
    <property type="match status" value="1"/>
</dbReference>
<sequence length="153" mass="17817">MKYTSQITIAISQEEVFKKLENIENLPHWQKGLLEITPISGEPGEEGSKMKLQYQIGKQKMEIIQTMMKIDFPNEIQITHDTQDTHNIQKNVLKKTENNQTLWIYENEFKFSSLGLQFLGWIMPSVFKKQTMTNMENFKAFAEKGISIKNNDG</sequence>
<comment type="caution">
    <text evidence="1">The sequence shown here is derived from an EMBL/GenBank/DDBJ whole genome shotgun (WGS) entry which is preliminary data.</text>
</comment>
<proteinExistence type="predicted"/>
<dbReference type="Gene3D" id="3.30.530.20">
    <property type="match status" value="1"/>
</dbReference>
<evidence type="ECO:0000313" key="1">
    <source>
        <dbReference type="EMBL" id="MDQ7916758.1"/>
    </source>
</evidence>
<gene>
    <name evidence="1" type="ORF">RBU60_04170</name>
</gene>
<dbReference type="RefSeq" id="WP_308863409.1">
    <property type="nucleotide sequence ID" value="NZ_JAVHUL010000007.1"/>
</dbReference>
<reference evidence="1 2" key="1">
    <citation type="submission" date="2023-08" db="EMBL/GenBank/DDBJ databases">
        <title>Mesonia sp. MT50, isolated from deep-sea sediment of the Mariana Trench.</title>
        <authorList>
            <person name="Fu H."/>
        </authorList>
    </citation>
    <scope>NUCLEOTIDE SEQUENCE [LARGE SCALE GENOMIC DNA]</scope>
    <source>
        <strain evidence="1 2">MT50</strain>
    </source>
</reference>
<dbReference type="CDD" id="cd07812">
    <property type="entry name" value="SRPBCC"/>
    <property type="match status" value="1"/>
</dbReference>
<protein>
    <submittedName>
        <fullName evidence="1">SRPBCC family protein</fullName>
    </submittedName>
</protein>